<keyword evidence="2" id="KW-0805">Transcription regulation</keyword>
<dbReference type="PROSITE" id="PS50932">
    <property type="entry name" value="HTH_LACI_2"/>
    <property type="match status" value="1"/>
</dbReference>
<evidence type="ECO:0000256" key="1">
    <source>
        <dbReference type="ARBA" id="ARBA00008061"/>
    </source>
</evidence>
<feature type="domain" description="HTH lacI-type" evidence="6">
    <location>
        <begin position="2"/>
        <end position="56"/>
    </location>
</feature>
<name>A0ABS0H484_9ACTN</name>
<proteinExistence type="inferred from homology"/>
<organism evidence="7 8">
    <name type="scientific">Plantactinospora alkalitolerans</name>
    <dbReference type="NCBI Taxonomy" id="2789879"/>
    <lineage>
        <taxon>Bacteria</taxon>
        <taxon>Bacillati</taxon>
        <taxon>Actinomycetota</taxon>
        <taxon>Actinomycetes</taxon>
        <taxon>Micromonosporales</taxon>
        <taxon>Micromonosporaceae</taxon>
        <taxon>Plantactinospora</taxon>
    </lineage>
</organism>
<dbReference type="CDD" id="cd06267">
    <property type="entry name" value="PBP1_LacI_sugar_binding-like"/>
    <property type="match status" value="1"/>
</dbReference>
<dbReference type="InterPro" id="IPR000843">
    <property type="entry name" value="HTH_LacI"/>
</dbReference>
<sequence length="933" mass="101250">MTRIEDVARLAGVSTATVSRALRGLPTVSETTRRRVLLAAEQLDYSASPSASRLAGGKTGTVAVIVPRITPWFVGAVVEAAEEVLHRAGYELLLYNIGGREHARHRLLHRANLPKRVDAVMLVATPLGTDDLATIASLALPGVTVSSGTVVPGWPSIRIDDLAAGRTATEHLLGLGHRRIACISGDPADEYAHPAHLERRRGYQEALHGRGMLPEPRLSVENRADAEGGRLATEELLARGDRPTAIFASCDEMAMGAVNALRTAGVRVPQEISVVGIDNHDLAGAFGLSTVAQPAAEQGRLAAGTLLGPLAGRSRTDGEPTPVILPTWLVPRDSTGPPGKTEGQPVRARRESILNTPDTMSESHLPATASTGTEPDVARRPDPAGPWWRHAVIYQIYPRSFADSDGDGIGDLPGIIARLDHLVELGVDAVWLSPFYPSPQADAGYDVADYRDVDPIFGRLADADQLLAAARSRGLRVLVDLVPNHTSSAHPWFGAALAAGPDGQERARYVFRDGRGPDGAEPPNDWQSVFGGPAWTRVTEPDGRPGQWYLHLFDTGQPDLNWDRPEVRAEFVDILRYWLDRGVDGFRVDVAHGLVKQADLADWRPQDEPVSGPGTEGPRPPMWDQDGVHEIYRDWRRVLDSYPGERILVAEAWVQPAERLAAYVRPDEMHQAFNFEYLEASWSAPAQYAVITRSLAASAAVGAPTTWVLSNHDVLRHATRLALPVGTPRPRGIGVDDPQPDPVLGLRRARAATLLMLSLPGSAYLYQGEELGLPEHTTLPDESRQDPTWARSGHAERGRDGCRVPIPWEADAPSYGFGPGDASWLPQPTLWAEYALDRQRGVPGSTYEVYRTGLRLRRELRLGTGSVYWLESPDGVLYFRNGALRVLTNFGADPVELPAGAELVHASGPLDPDGRVPTDVTVWLRPGDEPGEA</sequence>
<dbReference type="Pfam" id="PF13377">
    <property type="entry name" value="Peripla_BP_3"/>
    <property type="match status" value="1"/>
</dbReference>
<protein>
    <submittedName>
        <fullName evidence="7">Substrate-binding domain-containing protein</fullName>
    </submittedName>
</protein>
<gene>
    <name evidence="7" type="ORF">I0C86_30540</name>
</gene>
<dbReference type="InterPro" id="IPR010982">
    <property type="entry name" value="Lambda_DNA-bd_dom_sf"/>
</dbReference>
<feature type="region of interest" description="Disordered" evidence="5">
    <location>
        <begin position="312"/>
        <end position="382"/>
    </location>
</feature>
<dbReference type="Gene3D" id="3.90.400.10">
    <property type="entry name" value="Oligo-1,6-glucosidase, Domain 2"/>
    <property type="match status" value="1"/>
</dbReference>
<dbReference type="InterPro" id="IPR006047">
    <property type="entry name" value="GH13_cat_dom"/>
</dbReference>
<comment type="similarity">
    <text evidence="1">Belongs to the glycosyl hydrolase 13 family.</text>
</comment>
<dbReference type="SMART" id="SM00354">
    <property type="entry name" value="HTH_LACI"/>
    <property type="match status" value="1"/>
</dbReference>
<keyword evidence="8" id="KW-1185">Reference proteome</keyword>
<evidence type="ECO:0000256" key="3">
    <source>
        <dbReference type="ARBA" id="ARBA00023125"/>
    </source>
</evidence>
<dbReference type="PANTHER" id="PTHR10357:SF179">
    <property type="entry name" value="NEUTRAL AND BASIC AMINO ACID TRANSPORT PROTEIN RBAT"/>
    <property type="match status" value="1"/>
</dbReference>
<dbReference type="CDD" id="cd01392">
    <property type="entry name" value="HTH_LacI"/>
    <property type="match status" value="1"/>
</dbReference>
<dbReference type="InterPro" id="IPR028082">
    <property type="entry name" value="Peripla_BP_I"/>
</dbReference>
<dbReference type="SUPFAM" id="SSF47413">
    <property type="entry name" value="lambda repressor-like DNA-binding domains"/>
    <property type="match status" value="1"/>
</dbReference>
<feature type="compositionally biased region" description="Polar residues" evidence="5">
    <location>
        <begin position="353"/>
        <end position="373"/>
    </location>
</feature>
<dbReference type="InterPro" id="IPR046335">
    <property type="entry name" value="LacI/GalR-like_sensor"/>
</dbReference>
<evidence type="ECO:0000256" key="5">
    <source>
        <dbReference type="SAM" id="MobiDB-lite"/>
    </source>
</evidence>
<dbReference type="InterPro" id="IPR045857">
    <property type="entry name" value="O16G_dom_2"/>
</dbReference>
<dbReference type="SMART" id="SM00642">
    <property type="entry name" value="Aamy"/>
    <property type="match status" value="1"/>
</dbReference>
<evidence type="ECO:0000259" key="6">
    <source>
        <dbReference type="PROSITE" id="PS50932"/>
    </source>
</evidence>
<dbReference type="Pfam" id="PF00356">
    <property type="entry name" value="LacI"/>
    <property type="match status" value="1"/>
</dbReference>
<dbReference type="Proteomes" id="UP000638560">
    <property type="component" value="Unassembled WGS sequence"/>
</dbReference>
<dbReference type="Pfam" id="PF00128">
    <property type="entry name" value="Alpha-amylase"/>
    <property type="match status" value="1"/>
</dbReference>
<comment type="caution">
    <text evidence="7">The sequence shown here is derived from an EMBL/GenBank/DDBJ whole genome shotgun (WGS) entry which is preliminary data.</text>
</comment>
<dbReference type="PROSITE" id="PS00356">
    <property type="entry name" value="HTH_LACI_1"/>
    <property type="match status" value="1"/>
</dbReference>
<dbReference type="InterPro" id="IPR017853">
    <property type="entry name" value="GH"/>
</dbReference>
<dbReference type="Gene3D" id="3.40.50.2300">
    <property type="match status" value="2"/>
</dbReference>
<dbReference type="SUPFAM" id="SSF51445">
    <property type="entry name" value="(Trans)glycosidases"/>
    <property type="match status" value="1"/>
</dbReference>
<evidence type="ECO:0000256" key="2">
    <source>
        <dbReference type="ARBA" id="ARBA00023015"/>
    </source>
</evidence>
<evidence type="ECO:0000313" key="8">
    <source>
        <dbReference type="Proteomes" id="UP000638560"/>
    </source>
</evidence>
<accession>A0ABS0H484</accession>
<evidence type="ECO:0000313" key="7">
    <source>
        <dbReference type="EMBL" id="MBF9133270.1"/>
    </source>
</evidence>
<keyword evidence="4" id="KW-0804">Transcription</keyword>
<feature type="region of interest" description="Disordered" evidence="5">
    <location>
        <begin position="776"/>
        <end position="803"/>
    </location>
</feature>
<dbReference type="EMBL" id="JADPUN010000262">
    <property type="protein sequence ID" value="MBF9133270.1"/>
    <property type="molecule type" value="Genomic_DNA"/>
</dbReference>
<dbReference type="SUPFAM" id="SSF53822">
    <property type="entry name" value="Periplasmic binding protein-like I"/>
    <property type="match status" value="1"/>
</dbReference>
<reference evidence="7 8" key="1">
    <citation type="submission" date="2020-11" db="EMBL/GenBank/DDBJ databases">
        <title>A novel isolate from a Black sea contaminated sediment with potential to produce alkanes: Plantactinospora alkalitolerans sp. nov.</title>
        <authorList>
            <person name="Carro L."/>
            <person name="Veyisoglu A."/>
            <person name="Guven K."/>
            <person name="Schumann P."/>
            <person name="Klenk H.-P."/>
            <person name="Sahin N."/>
        </authorList>
    </citation>
    <scope>NUCLEOTIDE SEQUENCE [LARGE SCALE GENOMIC DNA]</scope>
    <source>
        <strain evidence="7 8">S1510</strain>
    </source>
</reference>
<keyword evidence="3" id="KW-0238">DNA-binding</keyword>
<dbReference type="PANTHER" id="PTHR10357">
    <property type="entry name" value="ALPHA-AMYLASE FAMILY MEMBER"/>
    <property type="match status" value="1"/>
</dbReference>
<evidence type="ECO:0000256" key="4">
    <source>
        <dbReference type="ARBA" id="ARBA00023163"/>
    </source>
</evidence>
<feature type="compositionally biased region" description="Basic and acidic residues" evidence="5">
    <location>
        <begin position="793"/>
        <end position="802"/>
    </location>
</feature>
<dbReference type="Gene3D" id="1.10.260.40">
    <property type="entry name" value="lambda repressor-like DNA-binding domains"/>
    <property type="match status" value="1"/>
</dbReference>
<dbReference type="Gene3D" id="3.20.20.80">
    <property type="entry name" value="Glycosidases"/>
    <property type="match status" value="1"/>
</dbReference>
<dbReference type="CDD" id="cd11332">
    <property type="entry name" value="AmyAc_OligoGlu_TS"/>
    <property type="match status" value="1"/>
</dbReference>